<reference evidence="1" key="2">
    <citation type="submission" date="2010-05" db="EMBL/GenBank/DDBJ databases">
        <authorList>
            <person name="Almeida L.G."/>
            <person name="Nicolas M.F."/>
            <person name="Souza R.C."/>
            <person name="Vasconcelos A.T.R."/>
        </authorList>
    </citation>
    <scope>NUCLEOTIDE SEQUENCE</scope>
</reference>
<name>W5JHB9_ANODA</name>
<accession>W5JHB9</accession>
<dbReference type="EnsemblMetazoa" id="ADAC004832-RA">
    <property type="protein sequence ID" value="ADAC004832-PA"/>
    <property type="gene ID" value="ADAC004832"/>
</dbReference>
<keyword evidence="3" id="KW-1185">Reference proteome</keyword>
<dbReference type="AlphaFoldDB" id="W5JHB9"/>
<dbReference type="HOGENOM" id="CLU_1367243_0_0_1"/>
<evidence type="ECO:0000313" key="1">
    <source>
        <dbReference type="EMBL" id="ETN63456.1"/>
    </source>
</evidence>
<reference evidence="1" key="3">
    <citation type="journal article" date="2013" name="Nucleic Acids Res.">
        <title>The genome of Anopheles darlingi, the main neotropical malaria vector.</title>
        <authorList>
            <person name="Marinotti O."/>
            <person name="Cerqueira G.C."/>
            <person name="de Almeida L.G."/>
            <person name="Ferro M.I."/>
            <person name="Loreto E.L."/>
            <person name="Zaha A."/>
            <person name="Teixeira S.M."/>
            <person name="Wespiser A.R."/>
            <person name="Almeida E Silva A."/>
            <person name="Schlindwein A.D."/>
            <person name="Pacheco A.C."/>
            <person name="Silva A.L."/>
            <person name="Graveley B.R."/>
            <person name="Walenz B.P."/>
            <person name="Lima Bde A."/>
            <person name="Ribeiro C.A."/>
            <person name="Nunes-Silva C.G."/>
            <person name="de Carvalho C.R."/>
            <person name="Soares C.M."/>
            <person name="de Menezes C.B."/>
            <person name="Matiolli C."/>
            <person name="Caffrey D."/>
            <person name="Araujo D.A."/>
            <person name="de Oliveira D.M."/>
            <person name="Golenbock D."/>
            <person name="Grisard E.C."/>
            <person name="Fantinatti-Garboggini F."/>
            <person name="de Carvalho F.M."/>
            <person name="Barcellos F.G."/>
            <person name="Prosdocimi F."/>
            <person name="May G."/>
            <person name="Azevedo Junior G.M."/>
            <person name="Guimaraes G.M."/>
            <person name="Goldman G.H."/>
            <person name="Padilha I.Q."/>
            <person name="Batista Jda S."/>
            <person name="Ferro J.A."/>
            <person name="Ribeiro J.M."/>
            <person name="Fietto J.L."/>
            <person name="Dabbas K.M."/>
            <person name="Cerdeira L."/>
            <person name="Agnez-Lima L.F."/>
            <person name="Brocchi M."/>
            <person name="de Carvalho M.O."/>
            <person name="Teixeira Mde M."/>
            <person name="Diniz Maia Mde M."/>
            <person name="Goldman M.H."/>
            <person name="Cruz Schneider M.P."/>
            <person name="Felipe M.S."/>
            <person name="Hungria M."/>
            <person name="Nicolas M.F."/>
            <person name="Pereira M."/>
            <person name="Montes M.A."/>
            <person name="Cantao M.E."/>
            <person name="Vincentz M."/>
            <person name="Rafael M.S."/>
            <person name="Silverman N."/>
            <person name="Stoco P.H."/>
            <person name="Souza R.C."/>
            <person name="Vicentini R."/>
            <person name="Gazzinelli R.T."/>
            <person name="Neves Rde O."/>
            <person name="Silva R."/>
            <person name="Astolfi-Filho S."/>
            <person name="Maciel T.E."/>
            <person name="Urmenyi T.P."/>
            <person name="Tadei W.P."/>
            <person name="Camargo E.P."/>
            <person name="de Vasconcelos A.T."/>
        </authorList>
    </citation>
    <scope>NUCLEOTIDE SEQUENCE</scope>
</reference>
<dbReference type="Proteomes" id="UP000000673">
    <property type="component" value="Unassembled WGS sequence"/>
</dbReference>
<organism evidence="1">
    <name type="scientific">Anopheles darlingi</name>
    <name type="common">Mosquito</name>
    <dbReference type="NCBI Taxonomy" id="43151"/>
    <lineage>
        <taxon>Eukaryota</taxon>
        <taxon>Metazoa</taxon>
        <taxon>Ecdysozoa</taxon>
        <taxon>Arthropoda</taxon>
        <taxon>Hexapoda</taxon>
        <taxon>Insecta</taxon>
        <taxon>Pterygota</taxon>
        <taxon>Neoptera</taxon>
        <taxon>Endopterygota</taxon>
        <taxon>Diptera</taxon>
        <taxon>Nematocera</taxon>
        <taxon>Culicoidea</taxon>
        <taxon>Culicidae</taxon>
        <taxon>Anophelinae</taxon>
        <taxon>Anopheles</taxon>
    </lineage>
</organism>
<proteinExistence type="predicted"/>
<dbReference type="EMBL" id="ADMH02001254">
    <property type="protein sequence ID" value="ETN63456.1"/>
    <property type="molecule type" value="Genomic_DNA"/>
</dbReference>
<evidence type="ECO:0000313" key="3">
    <source>
        <dbReference type="Proteomes" id="UP000000673"/>
    </source>
</evidence>
<evidence type="ECO:0000313" key="2">
    <source>
        <dbReference type="EnsemblMetazoa" id="ADAC004832-PA"/>
    </source>
</evidence>
<protein>
    <submittedName>
        <fullName evidence="1 2">Uncharacterized protein</fullName>
    </submittedName>
</protein>
<gene>
    <name evidence="1" type="ORF">AND_004832</name>
</gene>
<dbReference type="VEuPathDB" id="VectorBase:ADAC004832"/>
<reference evidence="2" key="4">
    <citation type="submission" date="2015-06" db="UniProtKB">
        <authorList>
            <consortium name="EnsemblMetazoa"/>
        </authorList>
    </citation>
    <scope>IDENTIFICATION</scope>
</reference>
<sequence>MELTSPLELGSKLLTMLQQQILVREFFGPRLVGPVFLPLAGVASVATSVLSVLATEGCLRLDQSENAVSVPRHVLTCSIRSACCDDDTRDIAIGTERNGMNSVQALANINWLQLMLVVLGRRRYAPSEVRCAFIAQFVAAAERAWLLSVSFGSVFGRQRTSLFAVDLRSSRFGFSLCSPAEGGASVRVYDRSCGDSDSRS</sequence>
<reference evidence="1 3" key="1">
    <citation type="journal article" date="2010" name="BMC Genomics">
        <title>Combination of measures distinguishes pre-miRNAs from other stem-loops in the genome of the newly sequenced Anopheles darlingi.</title>
        <authorList>
            <person name="Mendes N.D."/>
            <person name="Freitas A.T."/>
            <person name="Vasconcelos A.T."/>
            <person name="Sagot M.F."/>
        </authorList>
    </citation>
    <scope>NUCLEOTIDE SEQUENCE</scope>
</reference>